<feature type="compositionally biased region" description="Polar residues" evidence="1">
    <location>
        <begin position="379"/>
        <end position="390"/>
    </location>
</feature>
<evidence type="ECO:0000259" key="2">
    <source>
        <dbReference type="Pfam" id="PF10536"/>
    </source>
</evidence>
<name>A0A843XRC5_COLES</name>
<feature type="compositionally biased region" description="Basic and acidic residues" evidence="1">
    <location>
        <begin position="410"/>
        <end position="420"/>
    </location>
</feature>
<feature type="region of interest" description="Disordered" evidence="1">
    <location>
        <begin position="283"/>
        <end position="314"/>
    </location>
</feature>
<dbReference type="EMBL" id="NMUH01011661">
    <property type="protein sequence ID" value="MQM21846.1"/>
    <property type="molecule type" value="Genomic_DNA"/>
</dbReference>
<evidence type="ECO:0000313" key="3">
    <source>
        <dbReference type="EMBL" id="MQM21846.1"/>
    </source>
</evidence>
<dbReference type="PANTHER" id="PTHR46033:SF8">
    <property type="entry name" value="PROTEIN MAINTENANCE OF MERISTEMS-LIKE"/>
    <property type="match status" value="1"/>
</dbReference>
<evidence type="ECO:0000256" key="1">
    <source>
        <dbReference type="SAM" id="MobiDB-lite"/>
    </source>
</evidence>
<accession>A0A843XRC5</accession>
<dbReference type="InterPro" id="IPR044824">
    <property type="entry name" value="MAIN-like"/>
</dbReference>
<gene>
    <name evidence="3" type="ORF">Taro_054891</name>
</gene>
<organism evidence="3 4">
    <name type="scientific">Colocasia esculenta</name>
    <name type="common">Wild taro</name>
    <name type="synonym">Arum esculentum</name>
    <dbReference type="NCBI Taxonomy" id="4460"/>
    <lineage>
        <taxon>Eukaryota</taxon>
        <taxon>Viridiplantae</taxon>
        <taxon>Streptophyta</taxon>
        <taxon>Embryophyta</taxon>
        <taxon>Tracheophyta</taxon>
        <taxon>Spermatophyta</taxon>
        <taxon>Magnoliopsida</taxon>
        <taxon>Liliopsida</taxon>
        <taxon>Araceae</taxon>
        <taxon>Aroideae</taxon>
        <taxon>Colocasieae</taxon>
        <taxon>Colocasia</taxon>
    </lineage>
</organism>
<evidence type="ECO:0000313" key="4">
    <source>
        <dbReference type="Proteomes" id="UP000652761"/>
    </source>
</evidence>
<protein>
    <recommendedName>
        <fullName evidence="2">Aminotransferase-like plant mobile domain-containing protein</fullName>
    </recommendedName>
</protein>
<dbReference type="GO" id="GO:0010073">
    <property type="term" value="P:meristem maintenance"/>
    <property type="evidence" value="ECO:0007669"/>
    <property type="project" value="InterPro"/>
</dbReference>
<dbReference type="AlphaFoldDB" id="A0A843XRC5"/>
<feature type="domain" description="Aminotransferase-like plant mobile" evidence="2">
    <location>
        <begin position="40"/>
        <end position="175"/>
    </location>
</feature>
<keyword evidence="4" id="KW-1185">Reference proteome</keyword>
<comment type="caution">
    <text evidence="3">The sequence shown here is derived from an EMBL/GenBank/DDBJ whole genome shotgun (WGS) entry which is preliminary data.</text>
</comment>
<feature type="non-terminal residue" evidence="3">
    <location>
        <position position="462"/>
    </location>
</feature>
<dbReference type="Proteomes" id="UP000652761">
    <property type="component" value="Unassembled WGS sequence"/>
</dbReference>
<proteinExistence type="predicted"/>
<dbReference type="Pfam" id="PF10536">
    <property type="entry name" value="PMD"/>
    <property type="match status" value="1"/>
</dbReference>
<feature type="compositionally biased region" description="Basic and acidic residues" evidence="1">
    <location>
        <begin position="294"/>
        <end position="303"/>
    </location>
</feature>
<reference evidence="3" key="1">
    <citation type="submission" date="2017-07" db="EMBL/GenBank/DDBJ databases">
        <title>Taro Niue Genome Assembly and Annotation.</title>
        <authorList>
            <person name="Atibalentja N."/>
            <person name="Keating K."/>
            <person name="Fields C.J."/>
        </authorList>
    </citation>
    <scope>NUCLEOTIDE SEQUENCE</scope>
    <source>
        <strain evidence="3">Niue_2</strain>
        <tissue evidence="3">Leaf</tissue>
    </source>
</reference>
<dbReference type="OrthoDB" id="1718581at2759"/>
<dbReference type="InterPro" id="IPR019557">
    <property type="entry name" value="AminoTfrase-like_pln_mobile"/>
</dbReference>
<feature type="region of interest" description="Disordered" evidence="1">
    <location>
        <begin position="379"/>
        <end position="429"/>
    </location>
</feature>
<dbReference type="PANTHER" id="PTHR46033">
    <property type="entry name" value="PROTEIN MAIN-LIKE 2"/>
    <property type="match status" value="1"/>
</dbReference>
<sequence length="462" mass="52112">ESLGLYEVGKKVGETVDGQLQRLTQGCRAVLAKEPGAEADQDLRRFLILFLGRLLFAMRGDAVHCRFLPLLEDLDEVGDYAWGATFLAHQFDSLGASERQTSTSGFFPFLQVWAYLHLSVLRRGILERPGLVPIARRWDSHRDTHTLSDQLASLQDAIDSYPHLDVVWRPYLEEGDEGQPWLVQAPPYFGRSVWRSLGLRQSAVEFPSRDWTPRPGRSFWGLHDTTDWHERAKEQIQNWEYRGKQVKSSATTDDAYLQAFALKYGAKVYKGARRQRKELERVRRAVGAGASSSRAERELRTTTDHASQLQGQVDAATGERDQLCIRAEAAELLVAETTRELATLRVQGSSVDQVEMARLRTEIGIDELRGLVTTLGQAARSSSRSRTDVSGASGASVRQYLAGSSSRRRNKEEERRHHGEASAQSGRVVERCHHLQRGRRDLERVVLDSEELVSHLPLSLYI</sequence>